<feature type="transmembrane region" description="Helical" evidence="1">
    <location>
        <begin position="57"/>
        <end position="80"/>
    </location>
</feature>
<reference evidence="2 3" key="1">
    <citation type="submission" date="2014-10" db="EMBL/GenBank/DDBJ databases">
        <title>Genome sequence of Ponticoccus sp. strain UMTAT08 isolated from clonal culture of toxic dinoflagellate Alexandrium tamiyavanichii.</title>
        <authorList>
            <person name="Gan H.Y."/>
            <person name="Muhd D.-D."/>
            <person name="Mohd Noor M.E."/>
            <person name="Yeong Y.S."/>
            <person name="Usup G."/>
        </authorList>
    </citation>
    <scope>NUCLEOTIDE SEQUENCE [LARGE SCALE GENOMIC DNA]</scope>
    <source>
        <strain evidence="2 3">UMTAT08</strain>
    </source>
</reference>
<dbReference type="STRING" id="561184.SAMN05216376_10525"/>
<comment type="caution">
    <text evidence="2">The sequence shown here is derived from an EMBL/GenBank/DDBJ whole genome shotgun (WGS) entry which is preliminary data.</text>
</comment>
<proteinExistence type="predicted"/>
<keyword evidence="1" id="KW-0812">Transmembrane</keyword>
<organism evidence="2 3">
    <name type="scientific">Mameliella alba</name>
    <dbReference type="NCBI Taxonomy" id="561184"/>
    <lineage>
        <taxon>Bacteria</taxon>
        <taxon>Pseudomonadati</taxon>
        <taxon>Pseudomonadota</taxon>
        <taxon>Alphaproteobacteria</taxon>
        <taxon>Rhodobacterales</taxon>
        <taxon>Roseobacteraceae</taxon>
        <taxon>Mameliella</taxon>
    </lineage>
</organism>
<name>A0A0B3SV44_9RHOB</name>
<feature type="transmembrane region" description="Helical" evidence="1">
    <location>
        <begin position="25"/>
        <end position="45"/>
    </location>
</feature>
<accession>A0A0B3SV44</accession>
<dbReference type="Proteomes" id="UP000030960">
    <property type="component" value="Unassembled WGS sequence"/>
</dbReference>
<dbReference type="EMBL" id="JSUQ01000003">
    <property type="protein sequence ID" value="KHQ54319.1"/>
    <property type="molecule type" value="Genomic_DNA"/>
</dbReference>
<evidence type="ECO:0000256" key="1">
    <source>
        <dbReference type="SAM" id="Phobius"/>
    </source>
</evidence>
<gene>
    <name evidence="2" type="ORF">OA50_00911</name>
</gene>
<keyword evidence="1" id="KW-1133">Transmembrane helix</keyword>
<evidence type="ECO:0000313" key="2">
    <source>
        <dbReference type="EMBL" id="KHQ54319.1"/>
    </source>
</evidence>
<protein>
    <submittedName>
        <fullName evidence="2">Uncharacterized protein</fullName>
    </submittedName>
</protein>
<keyword evidence="1" id="KW-0472">Membrane</keyword>
<dbReference type="AlphaFoldDB" id="A0A0B3SV44"/>
<keyword evidence="3" id="KW-1185">Reference proteome</keyword>
<evidence type="ECO:0000313" key="3">
    <source>
        <dbReference type="Proteomes" id="UP000030960"/>
    </source>
</evidence>
<dbReference type="RefSeq" id="WP_052244295.1">
    <property type="nucleotide sequence ID" value="NZ_JSUQ01000003.1"/>
</dbReference>
<sequence length="95" mass="9516">MIYLIPALVALGALGLGWALLRFGMGAAAAVLALALTGAGGWLIYRMQMASEGWDALGCGIGLMLGGLPALVGLGVGALIGLARRHKAEAAAERS</sequence>